<evidence type="ECO:0000313" key="2">
    <source>
        <dbReference type="Proteomes" id="UP000077667"/>
    </source>
</evidence>
<dbReference type="KEGG" id="nia:A8C56_03790"/>
<dbReference type="NCBIfam" id="TIGR02436">
    <property type="entry name" value="four helix bundle protein"/>
    <property type="match status" value="1"/>
</dbReference>
<dbReference type="PANTHER" id="PTHR38471">
    <property type="entry name" value="FOUR HELIX BUNDLE PROTEIN"/>
    <property type="match status" value="1"/>
</dbReference>
<reference evidence="1 2" key="1">
    <citation type="submission" date="2016-05" db="EMBL/GenBank/DDBJ databases">
        <title>Niabella ginsenosidivorans BS26 whole genome sequencing.</title>
        <authorList>
            <person name="Im W.T."/>
            <person name="Siddiqi M.Z."/>
        </authorList>
    </citation>
    <scope>NUCLEOTIDE SEQUENCE [LARGE SCALE GENOMIC DNA]</scope>
    <source>
        <strain evidence="1 2">BS26</strain>
    </source>
</reference>
<dbReference type="PANTHER" id="PTHR38471:SF2">
    <property type="entry name" value="FOUR HELIX BUNDLE PROTEIN"/>
    <property type="match status" value="1"/>
</dbReference>
<evidence type="ECO:0008006" key="3">
    <source>
        <dbReference type="Google" id="ProtNLM"/>
    </source>
</evidence>
<accession>A0A1A9HZI0</accession>
<sequence length="123" mass="14265">MLELSHKKLQVYQFALQLVKEIYLHTQAYPKEEQFVLVSQLRRAAISVCSNFAEGAARNSKVEKKRFYEISRSSLVEVDTQIELSLILEYLKKGEILNLEEHLESIFRMLSKMIANLESGSKK</sequence>
<dbReference type="RefSeq" id="WP_067752259.1">
    <property type="nucleotide sequence ID" value="NZ_CP015772.1"/>
</dbReference>
<dbReference type="SUPFAM" id="SSF158446">
    <property type="entry name" value="IVS-encoded protein-like"/>
    <property type="match status" value="1"/>
</dbReference>
<name>A0A1A9HZI0_9BACT</name>
<dbReference type="CDD" id="cd16377">
    <property type="entry name" value="23S_rRNA_IVP_like"/>
    <property type="match status" value="1"/>
</dbReference>
<dbReference type="EMBL" id="CP015772">
    <property type="protein sequence ID" value="ANH80219.1"/>
    <property type="molecule type" value="Genomic_DNA"/>
</dbReference>
<dbReference type="STRING" id="1176587.A8C56_03790"/>
<dbReference type="Pfam" id="PF05635">
    <property type="entry name" value="23S_rRNA_IVP"/>
    <property type="match status" value="1"/>
</dbReference>
<proteinExistence type="predicted"/>
<dbReference type="InterPro" id="IPR012657">
    <property type="entry name" value="23S_rRNA-intervening_sequence"/>
</dbReference>
<keyword evidence="2" id="KW-1185">Reference proteome</keyword>
<gene>
    <name evidence="1" type="ORF">A8C56_03790</name>
</gene>
<protein>
    <recommendedName>
        <fullName evidence="3">Four helix bundle protein</fullName>
    </recommendedName>
</protein>
<dbReference type="Proteomes" id="UP000077667">
    <property type="component" value="Chromosome"/>
</dbReference>
<dbReference type="Gene3D" id="1.20.1440.60">
    <property type="entry name" value="23S rRNA-intervening sequence"/>
    <property type="match status" value="1"/>
</dbReference>
<dbReference type="OrthoDB" id="9811959at2"/>
<dbReference type="AlphaFoldDB" id="A0A1A9HZI0"/>
<dbReference type="InterPro" id="IPR036583">
    <property type="entry name" value="23S_rRNA_IVS_sf"/>
</dbReference>
<organism evidence="1 2">
    <name type="scientific">Niabella ginsenosidivorans</name>
    <dbReference type="NCBI Taxonomy" id="1176587"/>
    <lineage>
        <taxon>Bacteria</taxon>
        <taxon>Pseudomonadati</taxon>
        <taxon>Bacteroidota</taxon>
        <taxon>Chitinophagia</taxon>
        <taxon>Chitinophagales</taxon>
        <taxon>Chitinophagaceae</taxon>
        <taxon>Niabella</taxon>
    </lineage>
</organism>
<evidence type="ECO:0000313" key="1">
    <source>
        <dbReference type="EMBL" id="ANH80219.1"/>
    </source>
</evidence>